<dbReference type="Proteomes" id="UP000324800">
    <property type="component" value="Unassembled WGS sequence"/>
</dbReference>
<dbReference type="AlphaFoldDB" id="A0A5J4TTK2"/>
<evidence type="ECO:0000256" key="1">
    <source>
        <dbReference type="SAM" id="MobiDB-lite"/>
    </source>
</evidence>
<organism evidence="2 3">
    <name type="scientific">Streblomastix strix</name>
    <dbReference type="NCBI Taxonomy" id="222440"/>
    <lineage>
        <taxon>Eukaryota</taxon>
        <taxon>Metamonada</taxon>
        <taxon>Preaxostyla</taxon>
        <taxon>Oxymonadida</taxon>
        <taxon>Streblomastigidae</taxon>
        <taxon>Streblomastix</taxon>
    </lineage>
</organism>
<evidence type="ECO:0000313" key="3">
    <source>
        <dbReference type="Proteomes" id="UP000324800"/>
    </source>
</evidence>
<name>A0A5J4TTK2_9EUKA</name>
<sequence>MCYPGVGLDTGTVLSGIVMRLKCERMDELGIVVDYQQKNCDFSAGQRNMAQIAQPSGQGGAGAAKGTKPAEKGKDQKTGKEGTAEGGQPV</sequence>
<evidence type="ECO:0000313" key="2">
    <source>
        <dbReference type="EMBL" id="KAA6361253.1"/>
    </source>
</evidence>
<reference evidence="2 3" key="1">
    <citation type="submission" date="2019-03" db="EMBL/GenBank/DDBJ databases">
        <title>Single cell metagenomics reveals metabolic interactions within the superorganism composed of flagellate Streblomastix strix and complex community of Bacteroidetes bacteria on its surface.</title>
        <authorList>
            <person name="Treitli S.C."/>
            <person name="Kolisko M."/>
            <person name="Husnik F."/>
            <person name="Keeling P."/>
            <person name="Hampl V."/>
        </authorList>
    </citation>
    <scope>NUCLEOTIDE SEQUENCE [LARGE SCALE GENOMIC DNA]</scope>
    <source>
        <strain evidence="2">ST1C</strain>
    </source>
</reference>
<comment type="caution">
    <text evidence="2">The sequence shown here is derived from an EMBL/GenBank/DDBJ whole genome shotgun (WGS) entry which is preliminary data.</text>
</comment>
<accession>A0A5J4TTK2</accession>
<feature type="non-terminal residue" evidence="2">
    <location>
        <position position="90"/>
    </location>
</feature>
<gene>
    <name evidence="2" type="ORF">EZS28_043219</name>
</gene>
<dbReference type="EMBL" id="SNRW01025807">
    <property type="protein sequence ID" value="KAA6361253.1"/>
    <property type="molecule type" value="Genomic_DNA"/>
</dbReference>
<protein>
    <submittedName>
        <fullName evidence="2">Uncharacterized protein</fullName>
    </submittedName>
</protein>
<feature type="region of interest" description="Disordered" evidence="1">
    <location>
        <begin position="53"/>
        <end position="90"/>
    </location>
</feature>
<feature type="compositionally biased region" description="Basic and acidic residues" evidence="1">
    <location>
        <begin position="68"/>
        <end position="83"/>
    </location>
</feature>
<proteinExistence type="predicted"/>